<sequence>MTLSPNEREIGAKARYKARFEQSRNRVRELSGHALLSPTEVAAMLCITTKHIRVLEDAGEFPARVQLGRNKKGWRLKDIEEYIDTRQKRHRICEDNRRGRWAAADEQEADHG</sequence>
<gene>
    <name evidence="1" type="ORF">SAMN04490248_11429</name>
</gene>
<organism evidence="1 2">
    <name type="scientific">Salinihabitans flavidus</name>
    <dbReference type="NCBI Taxonomy" id="569882"/>
    <lineage>
        <taxon>Bacteria</taxon>
        <taxon>Pseudomonadati</taxon>
        <taxon>Pseudomonadota</taxon>
        <taxon>Alphaproteobacteria</taxon>
        <taxon>Rhodobacterales</taxon>
        <taxon>Roseobacteraceae</taxon>
        <taxon>Salinihabitans</taxon>
    </lineage>
</organism>
<dbReference type="STRING" id="569882.SAMN04490248_11429"/>
<protein>
    <submittedName>
        <fullName evidence="1">Predicted DNA-binding transcriptional regulator AlpA</fullName>
    </submittedName>
</protein>
<dbReference type="OrthoDB" id="9801242at2"/>
<dbReference type="Proteomes" id="UP000198893">
    <property type="component" value="Unassembled WGS sequence"/>
</dbReference>
<proteinExistence type="predicted"/>
<dbReference type="GO" id="GO:0003677">
    <property type="term" value="F:DNA binding"/>
    <property type="evidence" value="ECO:0007669"/>
    <property type="project" value="UniProtKB-KW"/>
</dbReference>
<keyword evidence="1" id="KW-0238">DNA-binding</keyword>
<evidence type="ECO:0000313" key="1">
    <source>
        <dbReference type="EMBL" id="SEO85545.1"/>
    </source>
</evidence>
<dbReference type="AlphaFoldDB" id="A0A1H8T407"/>
<accession>A0A1H8T407</accession>
<keyword evidence="2" id="KW-1185">Reference proteome</keyword>
<dbReference type="RefSeq" id="WP_093118779.1">
    <property type="nucleotide sequence ID" value="NZ_FODS01000014.1"/>
</dbReference>
<evidence type="ECO:0000313" key="2">
    <source>
        <dbReference type="Proteomes" id="UP000198893"/>
    </source>
</evidence>
<dbReference type="EMBL" id="FODS01000014">
    <property type="protein sequence ID" value="SEO85545.1"/>
    <property type="molecule type" value="Genomic_DNA"/>
</dbReference>
<reference evidence="1 2" key="1">
    <citation type="submission" date="2016-10" db="EMBL/GenBank/DDBJ databases">
        <authorList>
            <person name="de Groot N.N."/>
        </authorList>
    </citation>
    <scope>NUCLEOTIDE SEQUENCE [LARGE SCALE GENOMIC DNA]</scope>
    <source>
        <strain evidence="1 2">DSM 27842</strain>
    </source>
</reference>
<name>A0A1H8T407_9RHOB</name>